<dbReference type="SUPFAM" id="SSF52540">
    <property type="entry name" value="P-loop containing nucleoside triphosphate hydrolases"/>
    <property type="match status" value="1"/>
</dbReference>
<feature type="region of interest" description="Disordered" evidence="3">
    <location>
        <begin position="598"/>
        <end position="671"/>
    </location>
</feature>
<feature type="compositionally biased region" description="Polar residues" evidence="3">
    <location>
        <begin position="203"/>
        <end position="234"/>
    </location>
</feature>
<dbReference type="SMART" id="SM00173">
    <property type="entry name" value="RAS"/>
    <property type="match status" value="1"/>
</dbReference>
<dbReference type="InterPro" id="IPR020849">
    <property type="entry name" value="Small_GTPase_Ras-type"/>
</dbReference>
<dbReference type="GO" id="GO:0003924">
    <property type="term" value="F:GTPase activity"/>
    <property type="evidence" value="ECO:0007669"/>
    <property type="project" value="InterPro"/>
</dbReference>
<feature type="region of interest" description="Disordered" evidence="3">
    <location>
        <begin position="202"/>
        <end position="320"/>
    </location>
</feature>
<feature type="compositionally biased region" description="Polar residues" evidence="3">
    <location>
        <begin position="80"/>
        <end position="92"/>
    </location>
</feature>
<dbReference type="PANTHER" id="PTHR24070">
    <property type="entry name" value="RAS, DI-RAS, AND RHEB FAMILY MEMBERS OF SMALL GTPASE SUPERFAMILY"/>
    <property type="match status" value="1"/>
</dbReference>
<keyword evidence="1" id="KW-0547">Nucleotide-binding</keyword>
<dbReference type="Gene3D" id="3.40.50.300">
    <property type="entry name" value="P-loop containing nucleotide triphosphate hydrolases"/>
    <property type="match status" value="2"/>
</dbReference>
<dbReference type="InterPro" id="IPR027417">
    <property type="entry name" value="P-loop_NTPase"/>
</dbReference>
<dbReference type="EMBL" id="JAKWBI020000076">
    <property type="protein sequence ID" value="KAJ2903636.1"/>
    <property type="molecule type" value="Genomic_DNA"/>
</dbReference>
<evidence type="ECO:0000256" key="1">
    <source>
        <dbReference type="ARBA" id="ARBA00022741"/>
    </source>
</evidence>
<feature type="region of interest" description="Disordered" evidence="3">
    <location>
        <begin position="397"/>
        <end position="423"/>
    </location>
</feature>
<organism evidence="4 5">
    <name type="scientific">Zalerion maritima</name>
    <dbReference type="NCBI Taxonomy" id="339359"/>
    <lineage>
        <taxon>Eukaryota</taxon>
        <taxon>Fungi</taxon>
        <taxon>Dikarya</taxon>
        <taxon>Ascomycota</taxon>
        <taxon>Pezizomycotina</taxon>
        <taxon>Sordariomycetes</taxon>
        <taxon>Lulworthiomycetidae</taxon>
        <taxon>Lulworthiales</taxon>
        <taxon>Lulworthiaceae</taxon>
        <taxon>Zalerion</taxon>
    </lineage>
</organism>
<keyword evidence="2" id="KW-0342">GTP-binding</keyword>
<evidence type="ECO:0000313" key="5">
    <source>
        <dbReference type="Proteomes" id="UP001201980"/>
    </source>
</evidence>
<gene>
    <name evidence="4" type="ORF">MKZ38_009579</name>
</gene>
<dbReference type="Proteomes" id="UP001201980">
    <property type="component" value="Unassembled WGS sequence"/>
</dbReference>
<feature type="compositionally biased region" description="Basic and acidic residues" evidence="3">
    <location>
        <begin position="102"/>
        <end position="112"/>
    </location>
</feature>
<reference evidence="4" key="1">
    <citation type="submission" date="2022-07" db="EMBL/GenBank/DDBJ databases">
        <title>Draft genome sequence of Zalerion maritima ATCC 34329, a (micro)plastics degrading marine fungus.</title>
        <authorList>
            <person name="Paco A."/>
            <person name="Goncalves M.F.M."/>
            <person name="Rocha-Santos T.A.P."/>
            <person name="Alves A."/>
        </authorList>
    </citation>
    <scope>NUCLEOTIDE SEQUENCE</scope>
    <source>
        <strain evidence="4">ATCC 34329</strain>
    </source>
</reference>
<feature type="region of interest" description="Disordered" evidence="3">
    <location>
        <begin position="78"/>
        <end position="116"/>
    </location>
</feature>
<proteinExistence type="predicted"/>
<dbReference type="Pfam" id="PF00071">
    <property type="entry name" value="Ras"/>
    <property type="match status" value="1"/>
</dbReference>
<feature type="compositionally biased region" description="Low complexity" evidence="3">
    <location>
        <begin position="546"/>
        <end position="561"/>
    </location>
</feature>
<dbReference type="GO" id="GO:0005525">
    <property type="term" value="F:GTP binding"/>
    <property type="evidence" value="ECO:0007669"/>
    <property type="project" value="UniProtKB-KW"/>
</dbReference>
<feature type="compositionally biased region" description="Basic and acidic residues" evidence="3">
    <location>
        <begin position="655"/>
        <end position="671"/>
    </location>
</feature>
<feature type="region of interest" description="Disordered" evidence="3">
    <location>
        <begin position="515"/>
        <end position="585"/>
    </location>
</feature>
<dbReference type="GO" id="GO:0007165">
    <property type="term" value="P:signal transduction"/>
    <property type="evidence" value="ECO:0007669"/>
    <property type="project" value="InterPro"/>
</dbReference>
<dbReference type="AlphaFoldDB" id="A0AAD5WV04"/>
<dbReference type="PROSITE" id="PS51419">
    <property type="entry name" value="RAB"/>
    <property type="match status" value="1"/>
</dbReference>
<name>A0AAD5WV04_9PEZI</name>
<feature type="region of interest" description="Disordered" evidence="3">
    <location>
        <begin position="465"/>
        <end position="494"/>
    </location>
</feature>
<dbReference type="InterPro" id="IPR001806">
    <property type="entry name" value="Small_GTPase"/>
</dbReference>
<sequence>MSSLPKQVDPDDVTDISLLMLGDKGTGKTRLATRYAFDNAVDTKFQSQRNSMAHKDIHLDQQYIHLTINDFPGGACKAPANSNLADQPNHNISGDPEPPLSGEDKSRPKLDDVTTGGITSIPEYRVASPLNLGTDFIFASFQGDYRRSLIQRSDAVMLVFNPSDRKTFTWIRDTVYGEIAECSQKKYLGKRVARLLDGLTGTKAGQTSRSNTKNSPLSARTSRLSDLSSASTLNVAGGGNTRHGDGGKRSSRSIKELPATPSNTTVSSPQETTAQSHTTSQDDLRITPATPTESDSPHTAPGKPSLSVDSNLGFNEGGSLEVDPDYPVVLVGACADRLEEYGGDQRREVSIEEVTALARRFGPATGYVEVSALLDENVEAAFTTIVRHVMQIWDSQDDREGTRGQMTRQRSKHPHASPSHGKVFRKRLRKRLLSCFGSHPPSGPAESIQANMCSGKDSQTLTIRCSPSGAGRRSQVPPPTHQAQGRSGSKAPILREINPLPSLTLDDIDLSDSRLGPLIPSSAQTPHGNIREAPSTGSGDSPRMFAASNITASTSTAPSARSPRKPNAHRPRNDQRERRSRLEKLSLEDEAVIRMGHVPYHHVKISSPSGSTGRKNDNKQRAAPGGKEPQARGLAPLAGVPSVGQISRQRSARRTKSDRALRAHLQEHGFI</sequence>
<evidence type="ECO:0000313" key="4">
    <source>
        <dbReference type="EMBL" id="KAJ2903636.1"/>
    </source>
</evidence>
<feature type="compositionally biased region" description="Basic and acidic residues" evidence="3">
    <location>
        <begin position="571"/>
        <end position="585"/>
    </location>
</feature>
<evidence type="ECO:0000256" key="3">
    <source>
        <dbReference type="SAM" id="MobiDB-lite"/>
    </source>
</evidence>
<dbReference type="GO" id="GO:0016020">
    <property type="term" value="C:membrane"/>
    <property type="evidence" value="ECO:0007669"/>
    <property type="project" value="InterPro"/>
</dbReference>
<feature type="compositionally biased region" description="Polar residues" evidence="3">
    <location>
        <begin position="260"/>
        <end position="279"/>
    </location>
</feature>
<keyword evidence="5" id="KW-1185">Reference proteome</keyword>
<accession>A0AAD5WV04</accession>
<protein>
    <submittedName>
        <fullName evidence="4">Uncharacterized protein</fullName>
    </submittedName>
</protein>
<evidence type="ECO:0000256" key="2">
    <source>
        <dbReference type="ARBA" id="ARBA00023134"/>
    </source>
</evidence>
<comment type="caution">
    <text evidence="4">The sequence shown here is derived from an EMBL/GenBank/DDBJ whole genome shotgun (WGS) entry which is preliminary data.</text>
</comment>